<organism evidence="1 2">
    <name type="scientific">Devosia insulae DS-56</name>
    <dbReference type="NCBI Taxonomy" id="1116389"/>
    <lineage>
        <taxon>Bacteria</taxon>
        <taxon>Pseudomonadati</taxon>
        <taxon>Pseudomonadota</taxon>
        <taxon>Alphaproteobacteria</taxon>
        <taxon>Hyphomicrobiales</taxon>
        <taxon>Devosiaceae</taxon>
        <taxon>Devosia</taxon>
    </lineage>
</organism>
<protein>
    <submittedName>
        <fullName evidence="1">Uncharacterized protein</fullName>
    </submittedName>
</protein>
<dbReference type="Proteomes" id="UP000095463">
    <property type="component" value="Unassembled WGS sequence"/>
</dbReference>
<evidence type="ECO:0000313" key="2">
    <source>
        <dbReference type="Proteomes" id="UP000095463"/>
    </source>
</evidence>
<proteinExistence type="predicted"/>
<dbReference type="AlphaFoldDB" id="A0A1E5XQ38"/>
<dbReference type="RefSeq" id="WP_069910069.1">
    <property type="nucleotide sequence ID" value="NZ_LAJE02000189.1"/>
</dbReference>
<name>A0A1E5XQ38_9HYPH</name>
<gene>
    <name evidence="1" type="ORF">VW23_019840</name>
</gene>
<comment type="caution">
    <text evidence="1">The sequence shown here is derived from an EMBL/GenBank/DDBJ whole genome shotgun (WGS) entry which is preliminary data.</text>
</comment>
<dbReference type="EMBL" id="LAJE02000189">
    <property type="protein sequence ID" value="OEO30722.1"/>
    <property type="molecule type" value="Genomic_DNA"/>
</dbReference>
<accession>A0A1E5XQ38</accession>
<sequence>MHNQLFHVTAGLSLCLAMIEPAAAEVASTVGCAAQSDDLASIDVLDDFPLDPGGKASDWPRSLRMTYLDAQGRYVTVYHDPDWQRRLRLASCPL</sequence>
<evidence type="ECO:0000313" key="1">
    <source>
        <dbReference type="EMBL" id="OEO30722.1"/>
    </source>
</evidence>
<reference evidence="1 2" key="1">
    <citation type="journal article" date="2015" name="Genome Announc.">
        <title>Genome Assemblies of Three Soil-Associated Devosia species: D. insulae, D. limi, and D. soli.</title>
        <authorList>
            <person name="Hassan Y.I."/>
            <person name="Lepp D."/>
            <person name="Zhou T."/>
        </authorList>
    </citation>
    <scope>NUCLEOTIDE SEQUENCE [LARGE SCALE GENOMIC DNA]</scope>
    <source>
        <strain evidence="1 2">DS-56</strain>
    </source>
</reference>
<keyword evidence="2" id="KW-1185">Reference proteome</keyword>